<dbReference type="EMBL" id="JAUZVZ010000014">
    <property type="protein sequence ID" value="MDP4536750.1"/>
    <property type="molecule type" value="Genomic_DNA"/>
</dbReference>
<protein>
    <submittedName>
        <fullName evidence="2">Glycosyltransferase</fullName>
        <ecNumber evidence="2">2.4.-.-</ecNumber>
    </submittedName>
</protein>
<dbReference type="InterPro" id="IPR001173">
    <property type="entry name" value="Glyco_trans_2-like"/>
</dbReference>
<evidence type="ECO:0000313" key="2">
    <source>
        <dbReference type="EMBL" id="MDP4536750.1"/>
    </source>
</evidence>
<dbReference type="Gene3D" id="3.90.550.10">
    <property type="entry name" value="Spore Coat Polysaccharide Biosynthesis Protein SpsA, Chain A"/>
    <property type="match status" value="1"/>
</dbReference>
<organism evidence="2 3">
    <name type="scientific">Alkalimonas collagenimarina</name>
    <dbReference type="NCBI Taxonomy" id="400390"/>
    <lineage>
        <taxon>Bacteria</taxon>
        <taxon>Pseudomonadati</taxon>
        <taxon>Pseudomonadota</taxon>
        <taxon>Gammaproteobacteria</taxon>
        <taxon>Alkalimonas</taxon>
    </lineage>
</organism>
<sequence length="303" mass="35005">MNSDSNMAEQPPFITVYMPTHNRWRMAVSAIESVLAQDYPHFELIVVDDGSTDQSWQELNQRYGSEEKISLLRHEQSRGACAARNTAIAIAKGEFVTGLDDDDVFYPHRLSSLLAAYQPEDSMVCSGYLWHYGKVSKTCYASDEMVDLQTLLDVHNLSNQALVPTRFMQELGGFDEQLAAFQDYDMWVRVVARFGPARRIAEISYQVNAGHEAGRITGSPKRLQAHDDFVKKHQPQMTERNRQNQRFYRHSMQQLPMSLPQLVATCRFGLIRLKIRYYLKMKLSWLSQLRLRLLQKGWRGFFG</sequence>
<dbReference type="SUPFAM" id="SSF53448">
    <property type="entry name" value="Nucleotide-diphospho-sugar transferases"/>
    <property type="match status" value="1"/>
</dbReference>
<dbReference type="InterPro" id="IPR029044">
    <property type="entry name" value="Nucleotide-diphossugar_trans"/>
</dbReference>
<dbReference type="CDD" id="cd00761">
    <property type="entry name" value="Glyco_tranf_GTA_type"/>
    <property type="match status" value="1"/>
</dbReference>
<dbReference type="Proteomes" id="UP001231616">
    <property type="component" value="Unassembled WGS sequence"/>
</dbReference>
<comment type="caution">
    <text evidence="2">The sequence shown here is derived from an EMBL/GenBank/DDBJ whole genome shotgun (WGS) entry which is preliminary data.</text>
</comment>
<dbReference type="RefSeq" id="WP_305894013.1">
    <property type="nucleotide sequence ID" value="NZ_JAUZVZ010000014.1"/>
</dbReference>
<dbReference type="EC" id="2.4.-.-" evidence="2"/>
<feature type="domain" description="Glycosyltransferase 2-like" evidence="1">
    <location>
        <begin position="15"/>
        <end position="136"/>
    </location>
</feature>
<evidence type="ECO:0000313" key="3">
    <source>
        <dbReference type="Proteomes" id="UP001231616"/>
    </source>
</evidence>
<dbReference type="InterPro" id="IPR050834">
    <property type="entry name" value="Glycosyltransf_2"/>
</dbReference>
<gene>
    <name evidence="2" type="ORF">Q3O60_11160</name>
</gene>
<proteinExistence type="predicted"/>
<name>A0ABT9H0A9_9GAMM</name>
<dbReference type="PANTHER" id="PTHR43685:SF2">
    <property type="entry name" value="GLYCOSYLTRANSFERASE 2-LIKE DOMAIN-CONTAINING PROTEIN"/>
    <property type="match status" value="1"/>
</dbReference>
<evidence type="ECO:0000259" key="1">
    <source>
        <dbReference type="Pfam" id="PF00535"/>
    </source>
</evidence>
<dbReference type="Pfam" id="PF00535">
    <property type="entry name" value="Glycos_transf_2"/>
    <property type="match status" value="1"/>
</dbReference>
<reference evidence="2 3" key="1">
    <citation type="submission" date="2023-08" db="EMBL/GenBank/DDBJ databases">
        <authorList>
            <person name="Joshi A."/>
            <person name="Thite S."/>
        </authorList>
    </citation>
    <scope>NUCLEOTIDE SEQUENCE [LARGE SCALE GENOMIC DNA]</scope>
    <source>
        <strain evidence="2 3">AC40</strain>
    </source>
</reference>
<keyword evidence="3" id="KW-1185">Reference proteome</keyword>
<dbReference type="GO" id="GO:0016757">
    <property type="term" value="F:glycosyltransferase activity"/>
    <property type="evidence" value="ECO:0007669"/>
    <property type="project" value="UniProtKB-KW"/>
</dbReference>
<keyword evidence="2" id="KW-0328">Glycosyltransferase</keyword>
<dbReference type="PANTHER" id="PTHR43685">
    <property type="entry name" value="GLYCOSYLTRANSFERASE"/>
    <property type="match status" value="1"/>
</dbReference>
<keyword evidence="2" id="KW-0808">Transferase</keyword>
<accession>A0ABT9H0A9</accession>